<protein>
    <recommendedName>
        <fullName evidence="4">C-type lysozyme inhibitor domain-containing protein</fullName>
    </recommendedName>
</protein>
<evidence type="ECO:0008006" key="4">
    <source>
        <dbReference type="Google" id="ProtNLM"/>
    </source>
</evidence>
<dbReference type="Proteomes" id="UP000245368">
    <property type="component" value="Chromosome"/>
</dbReference>
<feature type="chain" id="PRO_5016324893" description="C-type lysozyme inhibitor domain-containing protein" evidence="1">
    <location>
        <begin position="25"/>
        <end position="124"/>
    </location>
</feature>
<gene>
    <name evidence="2" type="ORF">DKM44_10220</name>
</gene>
<dbReference type="OrthoDB" id="26727at2"/>
<organism evidence="2 3">
    <name type="scientific">Deinococcus irradiatisoli</name>
    <dbReference type="NCBI Taxonomy" id="2202254"/>
    <lineage>
        <taxon>Bacteria</taxon>
        <taxon>Thermotogati</taxon>
        <taxon>Deinococcota</taxon>
        <taxon>Deinococci</taxon>
        <taxon>Deinococcales</taxon>
        <taxon>Deinococcaceae</taxon>
        <taxon>Deinococcus</taxon>
    </lineage>
</organism>
<proteinExistence type="predicted"/>
<name>A0A2Z3JS21_9DEIO</name>
<reference evidence="2 3" key="1">
    <citation type="submission" date="2018-05" db="EMBL/GenBank/DDBJ databases">
        <title>Complete Genome Sequence of Deinococcus sp. strain 17bor-2.</title>
        <authorList>
            <person name="Srinivasan S."/>
        </authorList>
    </citation>
    <scope>NUCLEOTIDE SEQUENCE [LARGE SCALE GENOMIC DNA]</scope>
    <source>
        <strain evidence="2 3">17bor-2</strain>
    </source>
</reference>
<accession>A0A2Z3JS21</accession>
<dbReference type="AlphaFoldDB" id="A0A2Z3JS21"/>
<keyword evidence="3" id="KW-1185">Reference proteome</keyword>
<dbReference type="EMBL" id="CP029494">
    <property type="protein sequence ID" value="AWN23554.1"/>
    <property type="molecule type" value="Genomic_DNA"/>
</dbReference>
<feature type="signal peptide" evidence="1">
    <location>
        <begin position="1"/>
        <end position="24"/>
    </location>
</feature>
<evidence type="ECO:0000313" key="2">
    <source>
        <dbReference type="EMBL" id="AWN23554.1"/>
    </source>
</evidence>
<dbReference type="RefSeq" id="WP_109827282.1">
    <property type="nucleotide sequence ID" value="NZ_CP029494.1"/>
</dbReference>
<dbReference type="KEGG" id="dez:DKM44_10220"/>
<evidence type="ECO:0000256" key="1">
    <source>
        <dbReference type="SAM" id="SignalP"/>
    </source>
</evidence>
<evidence type="ECO:0000313" key="3">
    <source>
        <dbReference type="Proteomes" id="UP000245368"/>
    </source>
</evidence>
<sequence length="124" mass="13124">MLGQDKRLRVRAVLVLLATFGAAAAGGAGAPPAESGTLSFFRCADQISLAVVAHGQSVSLTSFRVGQRPDLSGELRVVPATQGRTYRSDEWTWTVTGSRGQLEFHGKLVAQACTLMPAPTSQRP</sequence>
<keyword evidence="1" id="KW-0732">Signal</keyword>